<evidence type="ECO:0000256" key="4">
    <source>
        <dbReference type="ARBA" id="ARBA00023052"/>
    </source>
</evidence>
<feature type="domain" description="Dehydrogenase E1 component" evidence="5">
    <location>
        <begin position="54"/>
        <end position="339"/>
    </location>
</feature>
<dbReference type="KEGG" id="mgau:MGALJ_24640"/>
<dbReference type="SUPFAM" id="SSF52518">
    <property type="entry name" value="Thiamin diphosphate-binding fold (THDP-binding)"/>
    <property type="match status" value="1"/>
</dbReference>
<keyword evidence="7" id="KW-1185">Reference proteome</keyword>
<name>A0A9W4B8B5_9MYCO</name>
<keyword evidence="6" id="KW-0670">Pyruvate</keyword>
<comment type="cofactor">
    <cofactor evidence="2">
        <name>thiamine diphosphate</name>
        <dbReference type="ChEBI" id="CHEBI:58937"/>
    </cofactor>
</comment>
<dbReference type="PANTHER" id="PTHR43380:SF1">
    <property type="entry name" value="2-OXOISOVALERATE DEHYDROGENASE SUBUNIT ALPHA, MITOCHONDRIAL"/>
    <property type="match status" value="1"/>
</dbReference>
<dbReference type="GO" id="GO:0000287">
    <property type="term" value="F:magnesium ion binding"/>
    <property type="evidence" value="ECO:0007669"/>
    <property type="project" value="UniProtKB-ARBA"/>
</dbReference>
<dbReference type="PANTHER" id="PTHR43380">
    <property type="entry name" value="2-OXOISOVALERATE DEHYDROGENASE SUBUNIT ALPHA, MITOCHONDRIAL"/>
    <property type="match status" value="1"/>
</dbReference>
<accession>A0A9W4B8B5</accession>
<proteinExistence type="predicted"/>
<dbReference type="GO" id="GO:0016624">
    <property type="term" value="F:oxidoreductase activity, acting on the aldehyde or oxo group of donors, disulfide as acceptor"/>
    <property type="evidence" value="ECO:0007669"/>
    <property type="project" value="InterPro"/>
</dbReference>
<gene>
    <name evidence="6" type="ORF">MGALJ_24640</name>
</gene>
<organism evidence="6 7">
    <name type="scientific">Mycobacterium gallinarum</name>
    <dbReference type="NCBI Taxonomy" id="39689"/>
    <lineage>
        <taxon>Bacteria</taxon>
        <taxon>Bacillati</taxon>
        <taxon>Actinomycetota</taxon>
        <taxon>Actinomycetes</taxon>
        <taxon>Mycobacteriales</taxon>
        <taxon>Mycobacteriaceae</taxon>
        <taxon>Mycobacterium</taxon>
    </lineage>
</organism>
<evidence type="ECO:0000256" key="2">
    <source>
        <dbReference type="ARBA" id="ARBA00001964"/>
    </source>
</evidence>
<sequence>MAGIDATPRTSGIEPGVELDPIQLVAPDGTPTASSRSSQYRRNLPPETLAWLYESMVVTRELDIEFVNLQRQGELALYASCRGQEAAQIGAAACLPKTDWLFPQYREIGAFLLRGLTPAQMGAVWRGKWHGGLQFTEKCVAPISIPIGTQGLHAVGAAMAAQRLGEDSVTLTFMGDGATSEGDAHEALNFAAVFNAPCVFVVQNNHWAISVPVSRQLAGPSIAHRAIGYGMPGVRVDGNDVLACYAVTAEAAKRARGGGGPTLIEAITYRMGPHTTSDDPTRYRSDEELEYWAARDPIQRYRTYLQSVGVWSERLEERVAAKSKRLRAELREAVVDADDFDITDVFDTVYHDITPDLLAQREQVLAEIAKEA</sequence>
<keyword evidence="4" id="KW-0786">Thiamine pyrophosphate</keyword>
<evidence type="ECO:0000256" key="3">
    <source>
        <dbReference type="ARBA" id="ARBA00023002"/>
    </source>
</evidence>
<evidence type="ECO:0000256" key="1">
    <source>
        <dbReference type="ARBA" id="ARBA00001946"/>
    </source>
</evidence>
<keyword evidence="3" id="KW-0560">Oxidoreductase</keyword>
<dbReference type="GO" id="GO:0009083">
    <property type="term" value="P:branched-chain amino acid catabolic process"/>
    <property type="evidence" value="ECO:0007669"/>
    <property type="project" value="TreeGrafter"/>
</dbReference>
<dbReference type="Pfam" id="PF00676">
    <property type="entry name" value="E1_dh"/>
    <property type="match status" value="1"/>
</dbReference>
<protein>
    <submittedName>
        <fullName evidence="6">Pyruvate dehydrogenase E1 component subunit alpha</fullName>
    </submittedName>
</protein>
<evidence type="ECO:0000259" key="5">
    <source>
        <dbReference type="Pfam" id="PF00676"/>
    </source>
</evidence>
<dbReference type="InterPro" id="IPR001017">
    <property type="entry name" value="DH_E1"/>
</dbReference>
<dbReference type="AlphaFoldDB" id="A0A9W4B8B5"/>
<comment type="cofactor">
    <cofactor evidence="1">
        <name>Mg(2+)</name>
        <dbReference type="ChEBI" id="CHEBI:18420"/>
    </cofactor>
</comment>
<dbReference type="InterPro" id="IPR050771">
    <property type="entry name" value="Alpha-ketoacid_DH_E1_comp"/>
</dbReference>
<dbReference type="InterPro" id="IPR017596">
    <property type="entry name" value="PdhA/BkdA"/>
</dbReference>
<dbReference type="RefSeq" id="WP_163729836.1">
    <property type="nucleotide sequence ID" value="NZ_AP022601.1"/>
</dbReference>
<dbReference type="CDD" id="cd02000">
    <property type="entry name" value="TPP_E1_PDC_ADC_BCADC"/>
    <property type="match status" value="1"/>
</dbReference>
<dbReference type="Proteomes" id="UP000465785">
    <property type="component" value="Chromosome"/>
</dbReference>
<reference evidence="6 7" key="1">
    <citation type="journal article" date="2019" name="Emerg. Microbes Infect.">
        <title>Comprehensive subspecies identification of 175 nontuberculous mycobacteria species based on 7547 genomic profiles.</title>
        <authorList>
            <person name="Matsumoto Y."/>
            <person name="Kinjo T."/>
            <person name="Motooka D."/>
            <person name="Nabeya D."/>
            <person name="Jung N."/>
            <person name="Uechi K."/>
            <person name="Horii T."/>
            <person name="Iida T."/>
            <person name="Fujita J."/>
            <person name="Nakamura S."/>
        </authorList>
    </citation>
    <scope>NUCLEOTIDE SEQUENCE [LARGE SCALE GENOMIC DNA]</scope>
    <source>
        <strain evidence="6 7">JCM 6399</strain>
    </source>
</reference>
<dbReference type="NCBIfam" id="TIGR03181">
    <property type="entry name" value="PDH_E1_alph_x"/>
    <property type="match status" value="1"/>
</dbReference>
<dbReference type="Gene3D" id="3.40.50.970">
    <property type="match status" value="1"/>
</dbReference>
<dbReference type="InterPro" id="IPR029061">
    <property type="entry name" value="THDP-binding"/>
</dbReference>
<dbReference type="EMBL" id="AP022601">
    <property type="protein sequence ID" value="BBY92795.1"/>
    <property type="molecule type" value="Genomic_DNA"/>
</dbReference>
<evidence type="ECO:0000313" key="6">
    <source>
        <dbReference type="EMBL" id="BBY92795.1"/>
    </source>
</evidence>
<evidence type="ECO:0000313" key="7">
    <source>
        <dbReference type="Proteomes" id="UP000465785"/>
    </source>
</evidence>